<comment type="caution">
    <text evidence="2">The sequence shown here is derived from an EMBL/GenBank/DDBJ whole genome shotgun (WGS) entry which is preliminary data.</text>
</comment>
<proteinExistence type="predicted"/>
<dbReference type="AlphaFoldDB" id="A0A178ZIY3"/>
<dbReference type="STRING" id="1367422.A0A178ZIY3"/>
<dbReference type="Proteomes" id="UP000078343">
    <property type="component" value="Unassembled WGS sequence"/>
</dbReference>
<reference evidence="2 3" key="1">
    <citation type="submission" date="2016-04" db="EMBL/GenBank/DDBJ databases">
        <title>Draft genome of Fonsecaea erecta CBS 125763.</title>
        <authorList>
            <person name="Weiss V.A."/>
            <person name="Vicente V.A."/>
            <person name="Raittz R.T."/>
            <person name="Moreno L.F."/>
            <person name="De Souza E.M."/>
            <person name="Pedrosa F.O."/>
            <person name="Steffens M.B."/>
            <person name="Faoro H."/>
            <person name="Tadra-Sfeir M.Z."/>
            <person name="Najafzadeh M.J."/>
            <person name="Felipe M.S."/>
            <person name="Teixeira M."/>
            <person name="Sun J."/>
            <person name="Xi L."/>
            <person name="Gomes R."/>
            <person name="De Azevedo C.M."/>
            <person name="Salgado C.G."/>
            <person name="Da Silva M.B."/>
            <person name="Nascimento M.F."/>
            <person name="Queiroz-Telles F."/>
            <person name="Attili D.S."/>
            <person name="Gorbushina A."/>
        </authorList>
    </citation>
    <scope>NUCLEOTIDE SEQUENCE [LARGE SCALE GENOMIC DNA]</scope>
    <source>
        <strain evidence="2 3">CBS 125763</strain>
    </source>
</reference>
<feature type="coiled-coil region" evidence="1">
    <location>
        <begin position="283"/>
        <end position="317"/>
    </location>
</feature>
<feature type="coiled-coil region" evidence="1">
    <location>
        <begin position="164"/>
        <end position="237"/>
    </location>
</feature>
<organism evidence="2 3">
    <name type="scientific">Fonsecaea erecta</name>
    <dbReference type="NCBI Taxonomy" id="1367422"/>
    <lineage>
        <taxon>Eukaryota</taxon>
        <taxon>Fungi</taxon>
        <taxon>Dikarya</taxon>
        <taxon>Ascomycota</taxon>
        <taxon>Pezizomycotina</taxon>
        <taxon>Eurotiomycetes</taxon>
        <taxon>Chaetothyriomycetidae</taxon>
        <taxon>Chaetothyriales</taxon>
        <taxon>Herpotrichiellaceae</taxon>
        <taxon>Fonsecaea</taxon>
    </lineage>
</organism>
<dbReference type="RefSeq" id="XP_018692999.1">
    <property type="nucleotide sequence ID" value="XM_018838439.1"/>
</dbReference>
<evidence type="ECO:0000313" key="3">
    <source>
        <dbReference type="Proteomes" id="UP000078343"/>
    </source>
</evidence>
<dbReference type="OrthoDB" id="1883964at2759"/>
<feature type="coiled-coil region" evidence="1">
    <location>
        <begin position="620"/>
        <end position="654"/>
    </location>
</feature>
<feature type="coiled-coil region" evidence="1">
    <location>
        <begin position="556"/>
        <end position="590"/>
    </location>
</feature>
<keyword evidence="1" id="KW-0175">Coiled coil</keyword>
<dbReference type="EMBL" id="LVYI01000005">
    <property type="protein sequence ID" value="OAP59632.1"/>
    <property type="molecule type" value="Genomic_DNA"/>
</dbReference>
<feature type="coiled-coil region" evidence="1">
    <location>
        <begin position="416"/>
        <end position="527"/>
    </location>
</feature>
<name>A0A178ZIY3_9EURO</name>
<gene>
    <name evidence="2" type="ORF">AYL99_06930</name>
</gene>
<keyword evidence="3" id="KW-1185">Reference proteome</keyword>
<protein>
    <submittedName>
        <fullName evidence="2">Uncharacterized protein</fullName>
    </submittedName>
</protein>
<evidence type="ECO:0000256" key="1">
    <source>
        <dbReference type="SAM" id="Coils"/>
    </source>
</evidence>
<evidence type="ECO:0000313" key="2">
    <source>
        <dbReference type="EMBL" id="OAP59632.1"/>
    </source>
</evidence>
<sequence>MAAVVPGALSAAVEAPSFDKLPKVDVKPVAEDPLLTGRPKFELIPQVSIKAIPEETKSESSDEAVTSLICSHAPVRSTYHRQAVTFRSEIQVHLRSVQKTSDDMLFRIREIVESLDKATHEKLLHKEQYDSLCQRYKDITARLETSTQECVTLRTRLYEMSKARDRAEIELEALSGHLLEKEHECMELKEETCVLNKQIVSLEQTLVEITHRLVEAEAAAKIRLEEYNAAVKELEILKASMTVLFKEKEHLATELAITRMNFKEVSSKLEAIKQKFISIEHRCGTLETELKSVREELVKAKEARDKALAERKEAIHERDVAMQRMDEAIEDRNGAIRARDSAIFDYQSAKTDLVRDQALLKDCQLNLESLQSRFEIVIKERDYAILNQTSLEHYRDELVEQFKEADARAHHFKFEFEKAVGERQHAEADLRNASKKMEELQHDKDVLVIEREQLYLQLKASEARRNEAIAKESKAFEELLAATQECARMTKKYEDMEDQFQKADKERAILEEKLKTIEAELKAATVKEALMADQLEHAQAAEIKALRERNEMAESLSVSKDLNKTLKQQKDEVEKKLETKIQELDGKLAQSGAENTTLKAKVDSLGKAWSQAEAERDHKIKELEATKHQSADEKTKLDKEIVDLKNGVAEAQKKERETDRLLHEKAGELEREKGKLKRLDGKGEVRGNIWVKHINYGTMRLEDGHKAYKMALDRFYSAKAPPVRATNDFVDKDPDYGVQKSLIVRWAQKNKDGKWEDKPALFAFERGSHGDEIHFPLVGKA</sequence>
<accession>A0A178ZIY3</accession>
<dbReference type="GeneID" id="30011098"/>